<proteinExistence type="predicted"/>
<evidence type="ECO:0000313" key="2">
    <source>
        <dbReference type="Proteomes" id="UP000031056"/>
    </source>
</evidence>
<gene>
    <name evidence="1" type="ORF">M896_050290</name>
</gene>
<protein>
    <submittedName>
        <fullName evidence="1">Uncharacterized protein</fullName>
    </submittedName>
</protein>
<dbReference type="VEuPathDB" id="MicrosporidiaDB:M896_050290"/>
<dbReference type="GeneID" id="26261682"/>
<dbReference type="InParanoid" id="A0A0B2UJT6"/>
<dbReference type="EMBL" id="JOKQ01000005">
    <property type="protein sequence ID" value="KHN69623.1"/>
    <property type="molecule type" value="Genomic_DNA"/>
</dbReference>
<dbReference type="HOGENOM" id="CLU_2512627_0_0_1"/>
<dbReference type="OrthoDB" id="2192622at2759"/>
<evidence type="ECO:0000313" key="1">
    <source>
        <dbReference type="EMBL" id="KHN69623.1"/>
    </source>
</evidence>
<keyword evidence="2" id="KW-1185">Reference proteome</keyword>
<dbReference type="RefSeq" id="XP_014563665.1">
    <property type="nucleotide sequence ID" value="XM_014708179.1"/>
</dbReference>
<dbReference type="Proteomes" id="UP000031056">
    <property type="component" value="Unassembled WGS sequence"/>
</dbReference>
<organism evidence="1 2">
    <name type="scientific">Ordospora colligata OC4</name>
    <dbReference type="NCBI Taxonomy" id="1354746"/>
    <lineage>
        <taxon>Eukaryota</taxon>
        <taxon>Fungi</taxon>
        <taxon>Fungi incertae sedis</taxon>
        <taxon>Microsporidia</taxon>
        <taxon>Ordosporidae</taxon>
        <taxon>Ordospora</taxon>
    </lineage>
</organism>
<sequence>MPRKIAEELKKCMNDIRKYVESSKPPREQINLKKKKVGLLGGCVKKHRLPFKHAIRMIEKRKEKVIAKREMLASIGVSKKRSR</sequence>
<name>A0A0B2UJT6_9MICR</name>
<reference evidence="1 2" key="1">
    <citation type="journal article" date="2014" name="MBio">
        <title>The Ordospora colligata genome; evolution of extreme reduction in microsporidia and host-to-parasite horizontal gene transfer.</title>
        <authorList>
            <person name="Pombert J.-F."/>
            <person name="Haag K.L."/>
            <person name="Beidas S."/>
            <person name="Ebert D."/>
            <person name="Keeling P.J."/>
        </authorList>
    </citation>
    <scope>NUCLEOTIDE SEQUENCE [LARGE SCALE GENOMIC DNA]</scope>
    <source>
        <strain evidence="1 2">OC4</strain>
    </source>
</reference>
<accession>A0A0B2UJT6</accession>
<dbReference type="AlphaFoldDB" id="A0A0B2UJT6"/>
<comment type="caution">
    <text evidence="1">The sequence shown here is derived from an EMBL/GenBank/DDBJ whole genome shotgun (WGS) entry which is preliminary data.</text>
</comment>